<evidence type="ECO:0000256" key="2">
    <source>
        <dbReference type="SAM" id="Phobius"/>
    </source>
</evidence>
<comment type="caution">
    <text evidence="4">The sequence shown here is derived from an EMBL/GenBank/DDBJ whole genome shotgun (WGS) entry which is preliminary data.</text>
</comment>
<dbReference type="InterPro" id="IPR058331">
    <property type="entry name" value="DUF8018"/>
</dbReference>
<dbReference type="InterPro" id="IPR052694">
    <property type="entry name" value="Mt_uS3-like"/>
</dbReference>
<dbReference type="EMBL" id="JAVIJP010000001">
    <property type="protein sequence ID" value="KAL3655753.1"/>
    <property type="molecule type" value="Genomic_DNA"/>
</dbReference>
<dbReference type="AlphaFoldDB" id="A0ABD3EMV0"/>
<proteinExistence type="predicted"/>
<dbReference type="PANTHER" id="PTHR35289">
    <property type="entry name" value="TRANSMEMBRANE PROTEIN"/>
    <property type="match status" value="1"/>
</dbReference>
<organism evidence="4 5">
    <name type="scientific">Castilleja foliolosa</name>
    <dbReference type="NCBI Taxonomy" id="1961234"/>
    <lineage>
        <taxon>Eukaryota</taxon>
        <taxon>Viridiplantae</taxon>
        <taxon>Streptophyta</taxon>
        <taxon>Embryophyta</taxon>
        <taxon>Tracheophyta</taxon>
        <taxon>Spermatophyta</taxon>
        <taxon>Magnoliopsida</taxon>
        <taxon>eudicotyledons</taxon>
        <taxon>Gunneridae</taxon>
        <taxon>Pentapetalae</taxon>
        <taxon>asterids</taxon>
        <taxon>lamiids</taxon>
        <taxon>Lamiales</taxon>
        <taxon>Orobanchaceae</taxon>
        <taxon>Pedicularideae</taxon>
        <taxon>Castillejinae</taxon>
        <taxon>Castilleja</taxon>
    </lineage>
</organism>
<evidence type="ECO:0000313" key="5">
    <source>
        <dbReference type="Proteomes" id="UP001632038"/>
    </source>
</evidence>
<gene>
    <name evidence="4" type="ORF">CASFOL_000149</name>
</gene>
<name>A0ABD3EMV0_9LAMI</name>
<keyword evidence="5" id="KW-1185">Reference proteome</keyword>
<dbReference type="Pfam" id="PF26057">
    <property type="entry name" value="DUF8018"/>
    <property type="match status" value="1"/>
</dbReference>
<feature type="transmembrane region" description="Helical" evidence="2">
    <location>
        <begin position="20"/>
        <end position="41"/>
    </location>
</feature>
<evidence type="ECO:0000256" key="1">
    <source>
        <dbReference type="SAM" id="MobiDB-lite"/>
    </source>
</evidence>
<dbReference type="Proteomes" id="UP001632038">
    <property type="component" value="Unassembled WGS sequence"/>
</dbReference>
<keyword evidence="2" id="KW-0472">Membrane</keyword>
<keyword evidence="2" id="KW-1133">Transmembrane helix</keyword>
<evidence type="ECO:0000259" key="3">
    <source>
        <dbReference type="Pfam" id="PF26057"/>
    </source>
</evidence>
<sequence>MMIGFRLCPRINKWMPLFNYIPLLWVLLSAIFELYSFAGMMQVTPNTSPSRSDINSGWTDLLVSRSNPNSDHNHDSTSNSQERDVPHFERFPYDPDEVIGGDSVNFIQRRLLSRLQFPSAEEIERARIDAEDRFEVKVDIIRIMTALHPEGDWLRRGARALDNNRTQTGEESHKN</sequence>
<feature type="compositionally biased region" description="Basic and acidic residues" evidence="1">
    <location>
        <begin position="71"/>
        <end position="87"/>
    </location>
</feature>
<dbReference type="PANTHER" id="PTHR35289:SF1">
    <property type="entry name" value="ATP SYNTHASE 9 MITOCHONDRIAL-RELATED"/>
    <property type="match status" value="1"/>
</dbReference>
<protein>
    <recommendedName>
        <fullName evidence="3">DUF8018 domain-containing protein</fullName>
    </recommendedName>
</protein>
<accession>A0ABD3EMV0</accession>
<evidence type="ECO:0000313" key="4">
    <source>
        <dbReference type="EMBL" id="KAL3655753.1"/>
    </source>
</evidence>
<reference evidence="5" key="1">
    <citation type="journal article" date="2024" name="IScience">
        <title>Strigolactones Initiate the Formation of Haustorium-like Structures in Castilleja.</title>
        <authorList>
            <person name="Buerger M."/>
            <person name="Peterson D."/>
            <person name="Chory J."/>
        </authorList>
    </citation>
    <scope>NUCLEOTIDE SEQUENCE [LARGE SCALE GENOMIC DNA]</scope>
</reference>
<feature type="domain" description="DUF8018" evidence="3">
    <location>
        <begin position="96"/>
        <end position="174"/>
    </location>
</feature>
<feature type="region of interest" description="Disordered" evidence="1">
    <location>
        <begin position="65"/>
        <end position="87"/>
    </location>
</feature>
<keyword evidence="2" id="KW-0812">Transmembrane</keyword>